<name>A0A444UY19_ACIRT</name>
<protein>
    <submittedName>
        <fullName evidence="2">Tetratricopeptide repeat protein 1</fullName>
    </submittedName>
</protein>
<comment type="caution">
    <text evidence="2">The sequence shown here is derived from an EMBL/GenBank/DDBJ whole genome shotgun (WGS) entry which is preliminary data.</text>
</comment>
<keyword evidence="3" id="KW-1185">Reference proteome</keyword>
<proteinExistence type="predicted"/>
<evidence type="ECO:0000313" key="2">
    <source>
        <dbReference type="EMBL" id="RXM93075.1"/>
    </source>
</evidence>
<organism evidence="2 3">
    <name type="scientific">Acipenser ruthenus</name>
    <name type="common">Sterlet sturgeon</name>
    <dbReference type="NCBI Taxonomy" id="7906"/>
    <lineage>
        <taxon>Eukaryota</taxon>
        <taxon>Metazoa</taxon>
        <taxon>Chordata</taxon>
        <taxon>Craniata</taxon>
        <taxon>Vertebrata</taxon>
        <taxon>Euteleostomi</taxon>
        <taxon>Actinopterygii</taxon>
        <taxon>Chondrostei</taxon>
        <taxon>Acipenseriformes</taxon>
        <taxon>Acipenseridae</taxon>
        <taxon>Acipenser</taxon>
    </lineage>
</organism>
<gene>
    <name evidence="2" type="ORF">EOD39_19464</name>
</gene>
<dbReference type="PANTHER" id="PTHR46014">
    <property type="entry name" value="TETRATRICOPEPTIDE REPEAT PROTEIN 1"/>
    <property type="match status" value="1"/>
</dbReference>
<feature type="region of interest" description="Disordered" evidence="1">
    <location>
        <begin position="58"/>
        <end position="77"/>
    </location>
</feature>
<sequence length="77" mass="8598">MLRQAPKMGQPAYSQSVPNVLMALQYVFESCAKSKLKDLGNMFLRPLGLSTENFQVNQDPSSGSYSVNFVQNPNNNR</sequence>
<dbReference type="PANTHER" id="PTHR46014:SF1">
    <property type="entry name" value="TETRATRICOPEPTIDE REPEAT PROTEIN 1"/>
    <property type="match status" value="1"/>
</dbReference>
<accession>A0A444UY19</accession>
<evidence type="ECO:0000256" key="1">
    <source>
        <dbReference type="SAM" id="MobiDB-lite"/>
    </source>
</evidence>
<reference evidence="2 3" key="1">
    <citation type="submission" date="2019-01" db="EMBL/GenBank/DDBJ databases">
        <title>Draft Genome and Complete Hox-Cluster Characterization of the Sterlet Sturgeon (Acipenser ruthenus).</title>
        <authorList>
            <person name="Wei Q."/>
        </authorList>
    </citation>
    <scope>NUCLEOTIDE SEQUENCE [LARGE SCALE GENOMIC DNA]</scope>
    <source>
        <strain evidence="2">WHYD16114868_AA</strain>
        <tissue evidence="2">Blood</tissue>
    </source>
</reference>
<dbReference type="InterPro" id="IPR052769">
    <property type="entry name" value="TPR_domain_protein"/>
</dbReference>
<dbReference type="EMBL" id="SCEB01005203">
    <property type="protein sequence ID" value="RXM93075.1"/>
    <property type="molecule type" value="Genomic_DNA"/>
</dbReference>
<dbReference type="Proteomes" id="UP000289886">
    <property type="component" value="Unassembled WGS sequence"/>
</dbReference>
<evidence type="ECO:0000313" key="3">
    <source>
        <dbReference type="Proteomes" id="UP000289886"/>
    </source>
</evidence>
<dbReference type="AlphaFoldDB" id="A0A444UY19"/>